<proteinExistence type="predicted"/>
<dbReference type="InterPro" id="IPR031693">
    <property type="entry name" value="Sin3_C"/>
</dbReference>
<organism evidence="2 3">
    <name type="scientific">Rhizopus azygosporus</name>
    <name type="common">Rhizopus microsporus var. azygosporus</name>
    <dbReference type="NCBI Taxonomy" id="86630"/>
    <lineage>
        <taxon>Eukaryota</taxon>
        <taxon>Fungi</taxon>
        <taxon>Fungi incertae sedis</taxon>
        <taxon>Mucoromycota</taxon>
        <taxon>Mucoromycotina</taxon>
        <taxon>Mucoromycetes</taxon>
        <taxon>Mucorales</taxon>
        <taxon>Mucorineae</taxon>
        <taxon>Rhizopodaceae</taxon>
        <taxon>Rhizopus</taxon>
    </lineage>
</organism>
<evidence type="ECO:0000259" key="1">
    <source>
        <dbReference type="Pfam" id="PF16879"/>
    </source>
</evidence>
<reference evidence="2 3" key="1">
    <citation type="journal article" date="2018" name="G3 (Bethesda)">
        <title>Phylogenetic and Phylogenomic Definition of Rhizopus Species.</title>
        <authorList>
            <person name="Gryganskyi A.P."/>
            <person name="Golan J."/>
            <person name="Dolatabadi S."/>
            <person name="Mondo S."/>
            <person name="Robb S."/>
            <person name="Idnurm A."/>
            <person name="Muszewska A."/>
            <person name="Steczkiewicz K."/>
            <person name="Masonjones S."/>
            <person name="Liao H.L."/>
            <person name="Gajdeczka M.T."/>
            <person name="Anike F."/>
            <person name="Vuek A."/>
            <person name="Anishchenko I.M."/>
            <person name="Voigt K."/>
            <person name="de Hoog G.S."/>
            <person name="Smith M.E."/>
            <person name="Heitman J."/>
            <person name="Vilgalys R."/>
            <person name="Stajich J.E."/>
        </authorList>
    </citation>
    <scope>NUCLEOTIDE SEQUENCE [LARGE SCALE GENOMIC DNA]</scope>
    <source>
        <strain evidence="2 3">CBS 357.93</strain>
    </source>
</reference>
<protein>
    <submittedName>
        <fullName evidence="2">Transcriptional regulatory protein sin3</fullName>
    </submittedName>
</protein>
<dbReference type="Pfam" id="PF16879">
    <property type="entry name" value="Sin3a_C"/>
    <property type="match status" value="1"/>
</dbReference>
<dbReference type="OrthoDB" id="10265969at2759"/>
<name>A0A367JTG2_RHIAZ</name>
<sequence>YQLNKSKHLSKAAIGLGADSKIFQSLNLDVKQGYYKTLLKLIDKFFDDELDQQTFEECSRYIFGTRAYILFSIDKLMQSIVRQLHHIVSDPKAQTLLSYFKEHHEYEKHTAELTKAYRMQVTELLGNEDEIYNLSFNTVDRTMSIQLLDKNDDIFELHDEDKYNEYVSNYIDWEHDTPNVNRKLLNPSYLKRNIRHQSYSHRMRSNMQYKICRNTYHLFYVIGTEDSLVAKKNMTRCNEAEIKSNRFKSWLEKKQVESAET</sequence>
<comment type="caution">
    <text evidence="2">The sequence shown here is derived from an EMBL/GenBank/DDBJ whole genome shotgun (WGS) entry which is preliminary data.</text>
</comment>
<dbReference type="STRING" id="86630.A0A367JTG2"/>
<evidence type="ECO:0000313" key="2">
    <source>
        <dbReference type="EMBL" id="RCH93175.1"/>
    </source>
</evidence>
<dbReference type="EMBL" id="PJQL01000731">
    <property type="protein sequence ID" value="RCH93175.1"/>
    <property type="molecule type" value="Genomic_DNA"/>
</dbReference>
<dbReference type="Proteomes" id="UP000252139">
    <property type="component" value="Unassembled WGS sequence"/>
</dbReference>
<keyword evidence="3" id="KW-1185">Reference proteome</keyword>
<dbReference type="AlphaFoldDB" id="A0A367JTG2"/>
<evidence type="ECO:0000313" key="3">
    <source>
        <dbReference type="Proteomes" id="UP000252139"/>
    </source>
</evidence>
<gene>
    <name evidence="2" type="primary">SIN3_1</name>
    <name evidence="2" type="ORF">CU097_000222</name>
</gene>
<feature type="non-terminal residue" evidence="2">
    <location>
        <position position="1"/>
    </location>
</feature>
<feature type="domain" description="Sin3 C-terminal" evidence="1">
    <location>
        <begin position="5"/>
        <end position="227"/>
    </location>
</feature>
<accession>A0A367JTG2</accession>